<feature type="domain" description="TRASH" evidence="6">
    <location>
        <begin position="126"/>
        <end position="160"/>
    </location>
</feature>
<evidence type="ECO:0000313" key="7">
    <source>
        <dbReference type="EMBL" id="PIK52934.1"/>
    </source>
</evidence>
<keyword evidence="2" id="KW-0677">Repeat</keyword>
<dbReference type="GO" id="GO:0008270">
    <property type="term" value="F:zinc ion binding"/>
    <property type="evidence" value="ECO:0007669"/>
    <property type="project" value="UniProtKB-KW"/>
</dbReference>
<proteinExistence type="predicted"/>
<reference evidence="7 8" key="1">
    <citation type="journal article" date="2017" name="PLoS Biol.">
        <title>The sea cucumber genome provides insights into morphological evolution and visceral regeneration.</title>
        <authorList>
            <person name="Zhang X."/>
            <person name="Sun L."/>
            <person name="Yuan J."/>
            <person name="Sun Y."/>
            <person name="Gao Y."/>
            <person name="Zhang L."/>
            <person name="Li S."/>
            <person name="Dai H."/>
            <person name="Hamel J.F."/>
            <person name="Liu C."/>
            <person name="Yu Y."/>
            <person name="Liu S."/>
            <person name="Lin W."/>
            <person name="Guo K."/>
            <person name="Jin S."/>
            <person name="Xu P."/>
            <person name="Storey K.B."/>
            <person name="Huan P."/>
            <person name="Zhang T."/>
            <person name="Zhou Y."/>
            <person name="Zhang J."/>
            <person name="Lin C."/>
            <person name="Li X."/>
            <person name="Xing L."/>
            <person name="Huo D."/>
            <person name="Sun M."/>
            <person name="Wang L."/>
            <person name="Mercier A."/>
            <person name="Li F."/>
            <person name="Yang H."/>
            <person name="Xiang J."/>
        </authorList>
    </citation>
    <scope>NUCLEOTIDE SEQUENCE [LARGE SCALE GENOMIC DNA]</scope>
    <source>
        <strain evidence="7">Shaxun</strain>
        <tissue evidence="7">Muscle</tissue>
    </source>
</reference>
<dbReference type="AlphaFoldDB" id="A0A2G8KY44"/>
<evidence type="ECO:0000256" key="2">
    <source>
        <dbReference type="ARBA" id="ARBA00022737"/>
    </source>
</evidence>
<dbReference type="OrthoDB" id="10025028at2759"/>
<feature type="domain" description="TRASH" evidence="6">
    <location>
        <begin position="166"/>
        <end position="202"/>
    </location>
</feature>
<dbReference type="PANTHER" id="PTHR45736">
    <property type="entry name" value="ZINC FINGER MYM-TYPE PROTEIN"/>
    <property type="match status" value="1"/>
</dbReference>
<organism evidence="7 8">
    <name type="scientific">Stichopus japonicus</name>
    <name type="common">Sea cucumber</name>
    <dbReference type="NCBI Taxonomy" id="307972"/>
    <lineage>
        <taxon>Eukaryota</taxon>
        <taxon>Metazoa</taxon>
        <taxon>Echinodermata</taxon>
        <taxon>Eleutherozoa</taxon>
        <taxon>Echinozoa</taxon>
        <taxon>Holothuroidea</taxon>
        <taxon>Aspidochirotacea</taxon>
        <taxon>Aspidochirotida</taxon>
        <taxon>Stichopodidae</taxon>
        <taxon>Apostichopus</taxon>
    </lineage>
</organism>
<evidence type="ECO:0000256" key="1">
    <source>
        <dbReference type="ARBA" id="ARBA00022723"/>
    </source>
</evidence>
<name>A0A2G8KY44_STIJA</name>
<feature type="region of interest" description="Disordered" evidence="5">
    <location>
        <begin position="487"/>
        <end position="551"/>
    </location>
</feature>
<gene>
    <name evidence="7" type="ORF">BSL78_10183</name>
</gene>
<feature type="compositionally biased region" description="Low complexity" evidence="5">
    <location>
        <begin position="492"/>
        <end position="514"/>
    </location>
</feature>
<protein>
    <submittedName>
        <fullName evidence="7">Putative zinc finger MYM-type protein 3</fullName>
    </submittedName>
</protein>
<accession>A0A2G8KY44</accession>
<dbReference type="InterPro" id="IPR010507">
    <property type="entry name" value="Znf_MYM"/>
</dbReference>
<dbReference type="InterPro" id="IPR057926">
    <property type="entry name" value="QRICH1_dom"/>
</dbReference>
<dbReference type="Pfam" id="PF25561">
    <property type="entry name" value="QRICH1"/>
    <property type="match status" value="1"/>
</dbReference>
<evidence type="ECO:0000259" key="6">
    <source>
        <dbReference type="SMART" id="SM00746"/>
    </source>
</evidence>
<keyword evidence="4" id="KW-0862">Zinc</keyword>
<feature type="region of interest" description="Disordered" evidence="5">
    <location>
        <begin position="399"/>
        <end position="429"/>
    </location>
</feature>
<dbReference type="Pfam" id="PF06467">
    <property type="entry name" value="zf-FCS"/>
    <property type="match status" value="2"/>
</dbReference>
<dbReference type="InterPro" id="IPR011017">
    <property type="entry name" value="TRASH_dom"/>
</dbReference>
<dbReference type="Proteomes" id="UP000230750">
    <property type="component" value="Unassembled WGS sequence"/>
</dbReference>
<dbReference type="InterPro" id="IPR051284">
    <property type="entry name" value="ZnF_MYMT-QRICH1"/>
</dbReference>
<evidence type="ECO:0000256" key="3">
    <source>
        <dbReference type="ARBA" id="ARBA00022771"/>
    </source>
</evidence>
<keyword evidence="8" id="KW-1185">Reference proteome</keyword>
<dbReference type="STRING" id="307972.A0A2G8KY44"/>
<feature type="compositionally biased region" description="Basic residues" evidence="5">
    <location>
        <begin position="515"/>
        <end position="524"/>
    </location>
</feature>
<dbReference type="EMBL" id="MRZV01000309">
    <property type="protein sequence ID" value="PIK52934.1"/>
    <property type="molecule type" value="Genomic_DNA"/>
</dbReference>
<dbReference type="PANTHER" id="PTHR45736:SF1">
    <property type="entry name" value="WITHOUT CHILDREN, ISOFORM B"/>
    <property type="match status" value="1"/>
</dbReference>
<dbReference type="SMART" id="SM00746">
    <property type="entry name" value="TRASH"/>
    <property type="match status" value="4"/>
</dbReference>
<feature type="domain" description="TRASH" evidence="6">
    <location>
        <begin position="38"/>
        <end position="74"/>
    </location>
</feature>
<keyword evidence="3" id="KW-0863">Zinc-finger</keyword>
<feature type="domain" description="TRASH" evidence="6">
    <location>
        <begin position="80"/>
        <end position="115"/>
    </location>
</feature>
<comment type="caution">
    <text evidence="7">The sequence shown here is derived from an EMBL/GenBank/DDBJ whole genome shotgun (WGS) entry which is preliminary data.</text>
</comment>
<evidence type="ECO:0000313" key="8">
    <source>
        <dbReference type="Proteomes" id="UP000230750"/>
    </source>
</evidence>
<evidence type="ECO:0000256" key="4">
    <source>
        <dbReference type="ARBA" id="ARBA00022833"/>
    </source>
</evidence>
<sequence length="640" mass="71394">MSDSSLRNFCSYPCVIAFQAQFNVPPVTLPQETLLLRCGQCHRGFSHRPQTLDYQGETRLFCNTACLDDFKRTQSIIAICDCCFEEKILFEETNFLGKARYFCSPGCSLIFKNQFVKRIGLRCAMCDYCSTMCKVQRHGNGGSKKRFCAEECRESYHQWYNKMARCEGCKRMGCELTESFRWRGKVKRVCNEQCLLLFYTQQNVPDMGTQLQSELNPPVKPTENGTGSFPTITNVKSLAGPHMSDATAQVKQIPMAHKQTQITTNTIFVKPTPSTYASPPAPKQVRNKMTLCKPYAVSKATTCYIKPTASDQGTQTDLQPILVPVPIPIFVPVPMQMYTSPFPHPVGIPIPIPTPMFIPVAYNNCDRLMACIDDIKNTIPSDPLEADILMMATAIAGKEESKPKPVVTEAPPPPEGESPTHDDDEDDITDLLPLKDSEVLDIPNKFLESDSDIAGILADSLEAIGNDTILQATSVRLRERFSSLFPEERVTRASSSRVTRNSSQSQDDGEGSSSRRLRTRGAKRSRVDGDDDEEPPQSPPGSGKEDVRPDIGPAAYNFYLQQTSKDGDSQNSRLKSDLSLASVDELHYCLCRFVREARQPDGEVYPADTLFLILPLHPEVSHDQRTEGEYIYGPLLPDVC</sequence>
<evidence type="ECO:0000256" key="5">
    <source>
        <dbReference type="SAM" id="MobiDB-lite"/>
    </source>
</evidence>
<keyword evidence="1" id="KW-0479">Metal-binding</keyword>